<comment type="caution">
    <text evidence="1">The sequence shown here is derived from an EMBL/GenBank/DDBJ whole genome shotgun (WGS) entry which is preliminary data.</text>
</comment>
<name>A0A0H1BNS6_9EURO</name>
<feature type="non-terminal residue" evidence="1">
    <location>
        <position position="79"/>
    </location>
</feature>
<evidence type="ECO:0000313" key="1">
    <source>
        <dbReference type="EMBL" id="KLJ12768.1"/>
    </source>
</evidence>
<evidence type="ECO:0000313" key="2">
    <source>
        <dbReference type="Proteomes" id="UP000053573"/>
    </source>
</evidence>
<proteinExistence type="predicted"/>
<organism evidence="1 2">
    <name type="scientific">Blastomyces silverae</name>
    <dbReference type="NCBI Taxonomy" id="2060906"/>
    <lineage>
        <taxon>Eukaryota</taxon>
        <taxon>Fungi</taxon>
        <taxon>Dikarya</taxon>
        <taxon>Ascomycota</taxon>
        <taxon>Pezizomycotina</taxon>
        <taxon>Eurotiomycetes</taxon>
        <taxon>Eurotiomycetidae</taxon>
        <taxon>Onygenales</taxon>
        <taxon>Ajellomycetaceae</taxon>
        <taxon>Blastomyces</taxon>
    </lineage>
</organism>
<dbReference type="AlphaFoldDB" id="A0A0H1BNS6"/>
<dbReference type="Proteomes" id="UP000053573">
    <property type="component" value="Unassembled WGS sequence"/>
</dbReference>
<dbReference type="EMBL" id="LDEV01000703">
    <property type="protein sequence ID" value="KLJ12768.1"/>
    <property type="molecule type" value="Genomic_DNA"/>
</dbReference>
<gene>
    <name evidence="1" type="ORF">EMPG_12218</name>
</gene>
<sequence>MLNCQIYRKTTKDRFAPLLSAAWCAQINADEALIGTSASSRCKIHKIPLSAAFATVEHILGTDVTNHPQPIGCGEIFDA</sequence>
<protein>
    <submittedName>
        <fullName evidence="1">Uncharacterized protein</fullName>
    </submittedName>
</protein>
<reference evidence="2" key="1">
    <citation type="journal article" date="2015" name="PLoS Genet.">
        <title>The dynamic genome and transcriptome of the human fungal pathogen Blastomyces and close relative Emmonsia.</title>
        <authorList>
            <person name="Munoz J.F."/>
            <person name="Gauthier G.M."/>
            <person name="Desjardins C.A."/>
            <person name="Gallo J.E."/>
            <person name="Holder J."/>
            <person name="Sullivan T.D."/>
            <person name="Marty A.J."/>
            <person name="Carmen J.C."/>
            <person name="Chen Z."/>
            <person name="Ding L."/>
            <person name="Gujja S."/>
            <person name="Magrini V."/>
            <person name="Misas E."/>
            <person name="Mitreva M."/>
            <person name="Priest M."/>
            <person name="Saif S."/>
            <person name="Whiston E.A."/>
            <person name="Young S."/>
            <person name="Zeng Q."/>
            <person name="Goldman W.E."/>
            <person name="Mardis E.R."/>
            <person name="Taylor J.W."/>
            <person name="McEwen J.G."/>
            <person name="Clay O.K."/>
            <person name="Klein B.S."/>
            <person name="Cuomo C.A."/>
        </authorList>
    </citation>
    <scope>NUCLEOTIDE SEQUENCE [LARGE SCALE GENOMIC DNA]</scope>
    <source>
        <strain evidence="2">UAMH 139</strain>
    </source>
</reference>
<keyword evidence="2" id="KW-1185">Reference proteome</keyword>
<accession>A0A0H1BNS6</accession>